<sequence>MSRSIKRANFSDDEDECEMDMDQFQTSISHKIEGGEMWKSVATEQSVEELMSKGTISGGNNRDCESYNVTEKDKAKNVAKMREMPKSEDLFDGTDGSGCNEFGVTGDGTPKNDNAPFAQKWKGVKRVRNSSDSQRPKHKNKGPRYADTTIGFKVPEHTTNDQLIKALKRGLCEKNDEIIVRSVKYLGETMCRELFEMVRETEKNGGMKTNDNNRRRSPGGIFLVHLKNHPEISKQNKDLVVKGPKVDKSGDRTETHIPMEN</sequence>
<organism evidence="1 2">
    <name type="scientific">Rhabditophanes sp. KR3021</name>
    <dbReference type="NCBI Taxonomy" id="114890"/>
    <lineage>
        <taxon>Eukaryota</taxon>
        <taxon>Metazoa</taxon>
        <taxon>Ecdysozoa</taxon>
        <taxon>Nematoda</taxon>
        <taxon>Chromadorea</taxon>
        <taxon>Rhabditida</taxon>
        <taxon>Tylenchina</taxon>
        <taxon>Panagrolaimomorpha</taxon>
        <taxon>Strongyloidoidea</taxon>
        <taxon>Alloionematidae</taxon>
        <taxon>Rhabditophanes</taxon>
    </lineage>
</organism>
<protein>
    <submittedName>
        <fullName evidence="2">Phosphorylated adapter RNA export protein</fullName>
    </submittedName>
</protein>
<evidence type="ECO:0000313" key="1">
    <source>
        <dbReference type="Proteomes" id="UP000095286"/>
    </source>
</evidence>
<dbReference type="WBParaSite" id="RSKR_0000278800.1">
    <property type="protein sequence ID" value="RSKR_0000278800.1"/>
    <property type="gene ID" value="RSKR_0000278800"/>
</dbReference>
<dbReference type="Proteomes" id="UP000095286">
    <property type="component" value="Unplaced"/>
</dbReference>
<proteinExistence type="predicted"/>
<name>A0AC35TPA6_9BILA</name>
<accession>A0AC35TPA6</accession>
<evidence type="ECO:0000313" key="2">
    <source>
        <dbReference type="WBParaSite" id="RSKR_0000278800.1"/>
    </source>
</evidence>
<reference evidence="2" key="1">
    <citation type="submission" date="2016-11" db="UniProtKB">
        <authorList>
            <consortium name="WormBaseParasite"/>
        </authorList>
    </citation>
    <scope>IDENTIFICATION</scope>
    <source>
        <strain evidence="2">KR3021</strain>
    </source>
</reference>